<keyword evidence="4 5" id="KW-0560">Oxidoreductase</keyword>
<feature type="binding site" evidence="6">
    <location>
        <position position="224"/>
    </location>
    <ligand>
        <name>urate</name>
        <dbReference type="ChEBI" id="CHEBI:17775"/>
    </ligand>
</feature>
<dbReference type="GO" id="GO:0005777">
    <property type="term" value="C:peroxisome"/>
    <property type="evidence" value="ECO:0007669"/>
    <property type="project" value="UniProtKB-SubCell"/>
</dbReference>
<evidence type="ECO:0000256" key="3">
    <source>
        <dbReference type="ARBA" id="ARBA00022631"/>
    </source>
</evidence>
<feature type="binding site" evidence="6">
    <location>
        <position position="250"/>
    </location>
    <ligand>
        <name>urate</name>
        <dbReference type="ChEBI" id="CHEBI:17775"/>
    </ligand>
</feature>
<feature type="binding site" evidence="6">
    <location>
        <position position="41"/>
    </location>
    <ligand>
        <name>5-hydroxyisourate</name>
        <dbReference type="ChEBI" id="CHEBI:18072"/>
    </ligand>
</feature>
<comment type="catalytic activity">
    <reaction evidence="5 7">
        <text>urate + O2 + H2O = 5-hydroxyisourate + H2O2</text>
        <dbReference type="Rhea" id="RHEA:21368"/>
        <dbReference type="ChEBI" id="CHEBI:15377"/>
        <dbReference type="ChEBI" id="CHEBI:15379"/>
        <dbReference type="ChEBI" id="CHEBI:16240"/>
        <dbReference type="ChEBI" id="CHEBI:17775"/>
        <dbReference type="ChEBI" id="CHEBI:18072"/>
        <dbReference type="EC" id="1.7.3.3"/>
    </reaction>
</comment>
<dbReference type="GO" id="GO:0004846">
    <property type="term" value="F:urate oxidase activity"/>
    <property type="evidence" value="ECO:0007669"/>
    <property type="project" value="UniProtKB-EC"/>
</dbReference>
<organism evidence="8 9">
    <name type="scientific">Agrocybe pediades</name>
    <dbReference type="NCBI Taxonomy" id="84607"/>
    <lineage>
        <taxon>Eukaryota</taxon>
        <taxon>Fungi</taxon>
        <taxon>Dikarya</taxon>
        <taxon>Basidiomycota</taxon>
        <taxon>Agaricomycotina</taxon>
        <taxon>Agaricomycetes</taxon>
        <taxon>Agaricomycetidae</taxon>
        <taxon>Agaricales</taxon>
        <taxon>Agaricineae</taxon>
        <taxon>Strophariaceae</taxon>
        <taxon>Agrocybe</taxon>
    </lineage>
</organism>
<dbReference type="PIRSF" id="PIRSF000241">
    <property type="entry name" value="Urate_oxidase"/>
    <property type="match status" value="1"/>
</dbReference>
<dbReference type="GO" id="GO:0006145">
    <property type="term" value="P:purine nucleobase catabolic process"/>
    <property type="evidence" value="ECO:0007669"/>
    <property type="project" value="TreeGrafter"/>
</dbReference>
<dbReference type="Proteomes" id="UP000521872">
    <property type="component" value="Unassembled WGS sequence"/>
</dbReference>
<feature type="binding site" evidence="6">
    <location>
        <position position="250"/>
    </location>
    <ligand>
        <name>O2</name>
        <dbReference type="ChEBI" id="CHEBI:15379"/>
    </ligand>
</feature>
<feature type="binding site" evidence="6">
    <location>
        <position position="41"/>
    </location>
    <ligand>
        <name>O2</name>
        <dbReference type="ChEBI" id="CHEBI:15379"/>
    </ligand>
</feature>
<dbReference type="EC" id="1.7.3.3" evidence="5 7"/>
<gene>
    <name evidence="8" type="ORF">D9613_011947</name>
</gene>
<comment type="function">
    <text evidence="5 7">Catalyzes the oxidation of uric acid to 5-hydroxyisourate, which is further processed to form (S)-allantoin.</text>
</comment>
<proteinExistence type="inferred from homology"/>
<protein>
    <recommendedName>
        <fullName evidence="5 7">Uricase</fullName>
        <ecNumber evidence="5 7">1.7.3.3</ecNumber>
    </recommendedName>
    <alternativeName>
        <fullName evidence="5">Urate oxidase</fullName>
    </alternativeName>
</protein>
<evidence type="ECO:0000256" key="1">
    <source>
        <dbReference type="ARBA" id="ARBA00004831"/>
    </source>
</evidence>
<accession>A0A8H4QF39</accession>
<evidence type="ECO:0000256" key="5">
    <source>
        <dbReference type="PIRNR" id="PIRNR000241"/>
    </source>
</evidence>
<evidence type="ECO:0000256" key="7">
    <source>
        <dbReference type="RuleBase" id="RU004455"/>
    </source>
</evidence>
<evidence type="ECO:0000256" key="6">
    <source>
        <dbReference type="PIRSR" id="PIRSR000241-2"/>
    </source>
</evidence>
<keyword evidence="9" id="KW-1185">Reference proteome</keyword>
<evidence type="ECO:0000313" key="8">
    <source>
        <dbReference type="EMBL" id="KAF4609640.1"/>
    </source>
</evidence>
<dbReference type="SUPFAM" id="SSF55620">
    <property type="entry name" value="Tetrahydrobiopterin biosynthesis enzymes-like"/>
    <property type="match status" value="2"/>
</dbReference>
<feature type="binding site" evidence="6">
    <location>
        <position position="223"/>
    </location>
    <ligand>
        <name>5-hydroxyisourate</name>
        <dbReference type="ChEBI" id="CHEBI:18072"/>
    </ligand>
</feature>
<feature type="binding site" evidence="6">
    <location>
        <position position="172"/>
    </location>
    <ligand>
        <name>urate</name>
        <dbReference type="ChEBI" id="CHEBI:17775"/>
    </ligand>
</feature>
<dbReference type="NCBIfam" id="TIGR03383">
    <property type="entry name" value="urate_oxi"/>
    <property type="match status" value="1"/>
</dbReference>
<feature type="binding site" evidence="6">
    <location>
        <position position="41"/>
    </location>
    <ligand>
        <name>urate</name>
        <dbReference type="ChEBI" id="CHEBI:17775"/>
    </ligand>
</feature>
<evidence type="ECO:0000256" key="2">
    <source>
        <dbReference type="ARBA" id="ARBA00009760"/>
    </source>
</evidence>
<dbReference type="PANTHER" id="PTHR42874:SF1">
    <property type="entry name" value="URICASE"/>
    <property type="match status" value="1"/>
</dbReference>
<dbReference type="InterPro" id="IPR002042">
    <property type="entry name" value="Uricase"/>
</dbReference>
<sequence>MSSELTAARYGKTKVRGVFRIATLRLGTSHTEADKLVLAATDSSAQEHHILLLAKTSPGNLSAEKFALHLVTFFVSKYAHIAKAFVAIEQLRRSRIHVDGEEPAEGHLHSFYRDGNYKRVVKVEVDGSAGKDKLVGKVTAGINDLLVVKSTGFASENFYRDEYTTLVEVNDRIFSTSVGLSYTFAPISIRVPTNEKTFEFVVPGKRGKKATLEAFVGDEGASVQAALYKMAQRVVAENASVNSVSYALPNKHYIPVDMRYLNTDNLTPYVEHPFTFIFDARPRVV</sequence>
<evidence type="ECO:0000256" key="4">
    <source>
        <dbReference type="ARBA" id="ARBA00023002"/>
    </source>
</evidence>
<keyword evidence="3 5" id="KW-0659">Purine metabolism</keyword>
<feature type="binding site" evidence="6">
    <location>
        <position position="42"/>
    </location>
    <ligand>
        <name>urate</name>
        <dbReference type="ChEBI" id="CHEBI:17775"/>
    </ligand>
</feature>
<feature type="binding site" evidence="6">
    <location>
        <position position="42"/>
    </location>
    <ligand>
        <name>5-hydroxyisourate</name>
        <dbReference type="ChEBI" id="CHEBI:18072"/>
    </ligand>
</feature>
<dbReference type="GO" id="GO:0019628">
    <property type="term" value="P:urate catabolic process"/>
    <property type="evidence" value="ECO:0007669"/>
    <property type="project" value="UniProtKB-UniPathway"/>
</dbReference>
<feature type="binding site" evidence="6">
    <location>
        <position position="224"/>
    </location>
    <ligand>
        <name>5-hydroxyisourate</name>
        <dbReference type="ChEBI" id="CHEBI:18072"/>
    </ligand>
</feature>
<name>A0A8H4QF39_9AGAR</name>
<comment type="similarity">
    <text evidence="2 5 7">Belongs to the uricase family.</text>
</comment>
<comment type="pathway">
    <text evidence="1 5">Purine metabolism; urate degradation; (S)-allantoin from urate: step 1/3.</text>
</comment>
<dbReference type="PANTHER" id="PTHR42874">
    <property type="entry name" value="URICASE"/>
    <property type="match status" value="1"/>
</dbReference>
<dbReference type="Gene3D" id="3.10.270.10">
    <property type="entry name" value="Urate Oxidase"/>
    <property type="match status" value="1"/>
</dbReference>
<dbReference type="PRINTS" id="PR00093">
    <property type="entry name" value="URICASE"/>
</dbReference>
<comment type="caution">
    <text evidence="8">The sequence shown here is derived from an EMBL/GenBank/DDBJ whole genome shotgun (WGS) entry which is preliminary data.</text>
</comment>
<keyword evidence="5" id="KW-0576">Peroxisome</keyword>
<dbReference type="EMBL" id="JAACJL010000060">
    <property type="protein sequence ID" value="KAF4609640.1"/>
    <property type="molecule type" value="Genomic_DNA"/>
</dbReference>
<dbReference type="AlphaFoldDB" id="A0A8H4QF39"/>
<feature type="binding site" evidence="6">
    <location>
        <position position="250"/>
    </location>
    <ligand>
        <name>5-hydroxyisourate</name>
        <dbReference type="ChEBI" id="CHEBI:18072"/>
    </ligand>
</feature>
<feature type="binding site" evidence="6">
    <location>
        <position position="223"/>
    </location>
    <ligand>
        <name>urate</name>
        <dbReference type="ChEBI" id="CHEBI:17775"/>
    </ligand>
</feature>
<reference evidence="8 9" key="1">
    <citation type="submission" date="2019-12" db="EMBL/GenBank/DDBJ databases">
        <authorList>
            <person name="Floudas D."/>
            <person name="Bentzer J."/>
            <person name="Ahren D."/>
            <person name="Johansson T."/>
            <person name="Persson P."/>
            <person name="Tunlid A."/>
        </authorList>
    </citation>
    <scope>NUCLEOTIDE SEQUENCE [LARGE SCALE GENOMIC DNA]</scope>
    <source>
        <strain evidence="8 9">CBS 102.39</strain>
    </source>
</reference>
<feature type="binding site" evidence="6">
    <location>
        <position position="172"/>
    </location>
    <ligand>
        <name>5-hydroxyisourate</name>
        <dbReference type="ChEBI" id="CHEBI:18072"/>
    </ligand>
</feature>
<evidence type="ECO:0000313" key="9">
    <source>
        <dbReference type="Proteomes" id="UP000521872"/>
    </source>
</evidence>
<dbReference type="Pfam" id="PF01014">
    <property type="entry name" value="Uricase"/>
    <property type="match status" value="2"/>
</dbReference>
<dbReference type="UniPathway" id="UPA00394">
    <property type="reaction ID" value="UER00650"/>
</dbReference>
<comment type="subcellular location">
    <subcellularLocation>
        <location evidence="5">Peroxisome</location>
    </subcellularLocation>
</comment>